<protein>
    <submittedName>
        <fullName evidence="1">Uncharacterized protein</fullName>
    </submittedName>
</protein>
<name>A0ABT6ML06_9NOCA</name>
<dbReference type="EMBL" id="JARXVC010000023">
    <property type="protein sequence ID" value="MDH6284549.1"/>
    <property type="molecule type" value="Genomic_DNA"/>
</dbReference>
<keyword evidence="2" id="KW-1185">Reference proteome</keyword>
<evidence type="ECO:0000313" key="2">
    <source>
        <dbReference type="Proteomes" id="UP001160334"/>
    </source>
</evidence>
<dbReference type="Proteomes" id="UP001160334">
    <property type="component" value="Unassembled WGS sequence"/>
</dbReference>
<sequence length="46" mass="4657">MWVAVLGSATSTIVVGGEQTVVHVGGNRAGQVSMTIQSKSSRGIAE</sequence>
<reference evidence="1 2" key="1">
    <citation type="submission" date="2023-04" db="EMBL/GenBank/DDBJ databases">
        <title>Forest soil microbial communities from Buena Vista Peninsula, Colon Province, Panama.</title>
        <authorList>
            <person name="Bouskill N."/>
        </authorList>
    </citation>
    <scope>NUCLEOTIDE SEQUENCE [LARGE SCALE GENOMIC DNA]</scope>
    <source>
        <strain evidence="1 2">CFH S0262</strain>
    </source>
</reference>
<comment type="caution">
    <text evidence="1">The sequence shown here is derived from an EMBL/GenBank/DDBJ whole genome shotgun (WGS) entry which is preliminary data.</text>
</comment>
<dbReference type="RefSeq" id="WP_280763765.1">
    <property type="nucleotide sequence ID" value="NZ_JARXVC010000023.1"/>
</dbReference>
<gene>
    <name evidence="1" type="ORF">M2280_005809</name>
</gene>
<proteinExistence type="predicted"/>
<organism evidence="1 2">
    <name type="scientific">Prescottella agglutinans</name>
    <dbReference type="NCBI Taxonomy" id="1644129"/>
    <lineage>
        <taxon>Bacteria</taxon>
        <taxon>Bacillati</taxon>
        <taxon>Actinomycetota</taxon>
        <taxon>Actinomycetes</taxon>
        <taxon>Mycobacteriales</taxon>
        <taxon>Nocardiaceae</taxon>
        <taxon>Prescottella</taxon>
    </lineage>
</organism>
<accession>A0ABT6ML06</accession>
<evidence type="ECO:0000313" key="1">
    <source>
        <dbReference type="EMBL" id="MDH6284549.1"/>
    </source>
</evidence>